<evidence type="ECO:0000313" key="2">
    <source>
        <dbReference type="EMBL" id="GJT62552.1"/>
    </source>
</evidence>
<protein>
    <submittedName>
        <fullName evidence="2">Uncharacterized protein</fullName>
    </submittedName>
</protein>
<dbReference type="EMBL" id="BQNB010017386">
    <property type="protein sequence ID" value="GJT62552.1"/>
    <property type="molecule type" value="Genomic_DNA"/>
</dbReference>
<evidence type="ECO:0000256" key="1">
    <source>
        <dbReference type="SAM" id="MobiDB-lite"/>
    </source>
</evidence>
<feature type="compositionally biased region" description="Basic and acidic residues" evidence="1">
    <location>
        <begin position="59"/>
        <end position="69"/>
    </location>
</feature>
<sequence>MRTLTLNPIQHDPFLGCCEVEMVVRWLWLWHGGDDVVEVVVRFRRCPPWWPTAGGRRLARGDAGKHGGEEGGSVCGG</sequence>
<comment type="caution">
    <text evidence="2">The sequence shown here is derived from an EMBL/GenBank/DDBJ whole genome shotgun (WGS) entry which is preliminary data.</text>
</comment>
<keyword evidence="3" id="KW-1185">Reference proteome</keyword>
<feature type="region of interest" description="Disordered" evidence="1">
    <location>
        <begin position="57"/>
        <end position="77"/>
    </location>
</feature>
<evidence type="ECO:0000313" key="3">
    <source>
        <dbReference type="Proteomes" id="UP001151760"/>
    </source>
</evidence>
<reference evidence="2" key="2">
    <citation type="submission" date="2022-01" db="EMBL/GenBank/DDBJ databases">
        <authorList>
            <person name="Yamashiro T."/>
            <person name="Shiraishi A."/>
            <person name="Satake H."/>
            <person name="Nakayama K."/>
        </authorList>
    </citation>
    <scope>NUCLEOTIDE SEQUENCE</scope>
</reference>
<name>A0ABQ5FGZ7_9ASTR</name>
<accession>A0ABQ5FGZ7</accession>
<gene>
    <name evidence="2" type="ORF">Tco_1006085</name>
</gene>
<reference evidence="2" key="1">
    <citation type="journal article" date="2022" name="Int. J. Mol. Sci.">
        <title>Draft Genome of Tanacetum Coccineum: Genomic Comparison of Closely Related Tanacetum-Family Plants.</title>
        <authorList>
            <person name="Yamashiro T."/>
            <person name="Shiraishi A."/>
            <person name="Nakayama K."/>
            <person name="Satake H."/>
        </authorList>
    </citation>
    <scope>NUCLEOTIDE SEQUENCE</scope>
</reference>
<dbReference type="Proteomes" id="UP001151760">
    <property type="component" value="Unassembled WGS sequence"/>
</dbReference>
<proteinExistence type="predicted"/>
<organism evidence="2 3">
    <name type="scientific">Tanacetum coccineum</name>
    <dbReference type="NCBI Taxonomy" id="301880"/>
    <lineage>
        <taxon>Eukaryota</taxon>
        <taxon>Viridiplantae</taxon>
        <taxon>Streptophyta</taxon>
        <taxon>Embryophyta</taxon>
        <taxon>Tracheophyta</taxon>
        <taxon>Spermatophyta</taxon>
        <taxon>Magnoliopsida</taxon>
        <taxon>eudicotyledons</taxon>
        <taxon>Gunneridae</taxon>
        <taxon>Pentapetalae</taxon>
        <taxon>asterids</taxon>
        <taxon>campanulids</taxon>
        <taxon>Asterales</taxon>
        <taxon>Asteraceae</taxon>
        <taxon>Asteroideae</taxon>
        <taxon>Anthemideae</taxon>
        <taxon>Anthemidinae</taxon>
        <taxon>Tanacetum</taxon>
    </lineage>
</organism>